<dbReference type="Gene3D" id="3.40.50.150">
    <property type="entry name" value="Vaccinia Virus protein VP39"/>
    <property type="match status" value="1"/>
</dbReference>
<dbReference type="Proteomes" id="UP001304300">
    <property type="component" value="Chromosome"/>
</dbReference>
<name>A0AAQ3L7D7_9BACT</name>
<dbReference type="GO" id="GO:0004719">
    <property type="term" value="F:protein-L-isoaspartate (D-aspartate) O-methyltransferase activity"/>
    <property type="evidence" value="ECO:0007669"/>
    <property type="project" value="UniProtKB-UniRule"/>
</dbReference>
<dbReference type="PANTHER" id="PTHR11579:SF0">
    <property type="entry name" value="PROTEIN-L-ISOASPARTATE(D-ASPARTATE) O-METHYLTRANSFERASE"/>
    <property type="match status" value="1"/>
</dbReference>
<dbReference type="EC" id="2.1.1.77" evidence="7"/>
<dbReference type="HAMAP" id="MF_00090">
    <property type="entry name" value="PIMT"/>
    <property type="match status" value="1"/>
</dbReference>
<dbReference type="KEGG" id="puo:RZN69_15370"/>
<keyword evidence="4 7" id="KW-0489">Methyltransferase</keyword>
<dbReference type="InterPro" id="IPR029063">
    <property type="entry name" value="SAM-dependent_MTases_sf"/>
</dbReference>
<evidence type="ECO:0000313" key="8">
    <source>
        <dbReference type="EMBL" id="WOO40002.1"/>
    </source>
</evidence>
<dbReference type="SUPFAM" id="SSF53335">
    <property type="entry name" value="S-adenosyl-L-methionine-dependent methyltransferases"/>
    <property type="match status" value="1"/>
</dbReference>
<evidence type="ECO:0000256" key="1">
    <source>
        <dbReference type="ARBA" id="ARBA00004496"/>
    </source>
</evidence>
<accession>A0AAQ3L7D7</accession>
<dbReference type="PANTHER" id="PTHR11579">
    <property type="entry name" value="PROTEIN-L-ISOASPARTATE O-METHYLTRANSFERASE"/>
    <property type="match status" value="1"/>
</dbReference>
<dbReference type="RefSeq" id="WP_317832079.1">
    <property type="nucleotide sequence ID" value="NZ_CP136920.1"/>
</dbReference>
<dbReference type="GO" id="GO:0032259">
    <property type="term" value="P:methylation"/>
    <property type="evidence" value="ECO:0007669"/>
    <property type="project" value="UniProtKB-KW"/>
</dbReference>
<dbReference type="NCBIfam" id="NF001453">
    <property type="entry name" value="PRK00312.1"/>
    <property type="match status" value="1"/>
</dbReference>
<dbReference type="InterPro" id="IPR000682">
    <property type="entry name" value="PCMT"/>
</dbReference>
<evidence type="ECO:0000256" key="7">
    <source>
        <dbReference type="HAMAP-Rule" id="MF_00090"/>
    </source>
</evidence>
<dbReference type="Pfam" id="PF01135">
    <property type="entry name" value="PCMT"/>
    <property type="match status" value="1"/>
</dbReference>
<comment type="similarity">
    <text evidence="2 7">Belongs to the methyltransferase superfamily. L-isoaspartyl/D-aspartyl protein methyltransferase family.</text>
</comment>
<evidence type="ECO:0000313" key="9">
    <source>
        <dbReference type="Proteomes" id="UP001304300"/>
    </source>
</evidence>
<feature type="active site" evidence="7">
    <location>
        <position position="53"/>
    </location>
</feature>
<protein>
    <recommendedName>
        <fullName evidence="7">Protein-L-isoaspartate O-methyltransferase</fullName>
        <ecNumber evidence="7">2.1.1.77</ecNumber>
    </recommendedName>
    <alternativeName>
        <fullName evidence="7">L-isoaspartyl protein carboxyl methyltransferase</fullName>
    </alternativeName>
    <alternativeName>
        <fullName evidence="7">Protein L-isoaspartyl methyltransferase</fullName>
    </alternativeName>
    <alternativeName>
        <fullName evidence="7">Protein-beta-aspartate methyltransferase</fullName>
        <shortName evidence="7">PIMT</shortName>
    </alternativeName>
</protein>
<comment type="function">
    <text evidence="7">Catalyzes the methyl esterification of L-isoaspartyl residues in peptides and proteins that result from spontaneous decomposition of normal L-aspartyl and L-asparaginyl residues. It plays a role in the repair and/or degradation of damaged proteins.</text>
</comment>
<keyword evidence="3 7" id="KW-0963">Cytoplasm</keyword>
<dbReference type="EMBL" id="CP136920">
    <property type="protein sequence ID" value="WOO40002.1"/>
    <property type="molecule type" value="Genomic_DNA"/>
</dbReference>
<evidence type="ECO:0000256" key="6">
    <source>
        <dbReference type="ARBA" id="ARBA00022691"/>
    </source>
</evidence>
<dbReference type="FunFam" id="3.40.50.150:FF:000010">
    <property type="entry name" value="Protein-L-isoaspartate O-methyltransferase"/>
    <property type="match status" value="1"/>
</dbReference>
<evidence type="ECO:0000256" key="4">
    <source>
        <dbReference type="ARBA" id="ARBA00022603"/>
    </source>
</evidence>
<evidence type="ECO:0000256" key="5">
    <source>
        <dbReference type="ARBA" id="ARBA00022679"/>
    </source>
</evidence>
<reference evidence="8 9" key="1">
    <citation type="submission" date="2023-10" db="EMBL/GenBank/DDBJ databases">
        <title>Rubellicoccus peritrichatus gen. nov., sp. nov., isolated from an algae of coral reef tank.</title>
        <authorList>
            <person name="Luo J."/>
        </authorList>
    </citation>
    <scope>NUCLEOTIDE SEQUENCE [LARGE SCALE GENOMIC DNA]</scope>
    <source>
        <strain evidence="8 9">CR14</strain>
    </source>
</reference>
<evidence type="ECO:0000256" key="3">
    <source>
        <dbReference type="ARBA" id="ARBA00022490"/>
    </source>
</evidence>
<dbReference type="GO" id="GO:0030091">
    <property type="term" value="P:protein repair"/>
    <property type="evidence" value="ECO:0007669"/>
    <property type="project" value="UniProtKB-UniRule"/>
</dbReference>
<sequence length="203" mass="22759">MPRRPDFSFRYRLSPRVDRAVSHVDRNCFVPEKYASEAYADYPLPIGHGQTISQPSLVAYMTEELDLHEDSRVLEIGTGCGYQTALLSELCAEVYTIEFVPKLAKAAKERLDSLGYTNIHFRTGDGHIGWPEATPFDAIIATAAAKEVPEPLKEQLATGGRMVIPIGPPNGSQILYMLEKEEDDFRSRKLLDVRFVPMVKDEA</sequence>
<keyword evidence="6 7" id="KW-0949">S-adenosyl-L-methionine</keyword>
<comment type="catalytic activity">
    <reaction evidence="7">
        <text>[protein]-L-isoaspartate + S-adenosyl-L-methionine = [protein]-L-isoaspartate alpha-methyl ester + S-adenosyl-L-homocysteine</text>
        <dbReference type="Rhea" id="RHEA:12705"/>
        <dbReference type="Rhea" id="RHEA-COMP:12143"/>
        <dbReference type="Rhea" id="RHEA-COMP:12144"/>
        <dbReference type="ChEBI" id="CHEBI:57856"/>
        <dbReference type="ChEBI" id="CHEBI:59789"/>
        <dbReference type="ChEBI" id="CHEBI:90596"/>
        <dbReference type="ChEBI" id="CHEBI:90598"/>
        <dbReference type="EC" id="2.1.1.77"/>
    </reaction>
</comment>
<dbReference type="GO" id="GO:0005737">
    <property type="term" value="C:cytoplasm"/>
    <property type="evidence" value="ECO:0007669"/>
    <property type="project" value="UniProtKB-SubCell"/>
</dbReference>
<comment type="subcellular location">
    <subcellularLocation>
        <location evidence="1 7">Cytoplasm</location>
    </subcellularLocation>
</comment>
<keyword evidence="5 7" id="KW-0808">Transferase</keyword>
<evidence type="ECO:0000256" key="2">
    <source>
        <dbReference type="ARBA" id="ARBA00005369"/>
    </source>
</evidence>
<dbReference type="AlphaFoldDB" id="A0AAQ3L7D7"/>
<proteinExistence type="inferred from homology"/>
<dbReference type="NCBIfam" id="TIGR00080">
    <property type="entry name" value="pimt"/>
    <property type="match status" value="1"/>
</dbReference>
<keyword evidence="9" id="KW-1185">Reference proteome</keyword>
<dbReference type="CDD" id="cd02440">
    <property type="entry name" value="AdoMet_MTases"/>
    <property type="match status" value="1"/>
</dbReference>
<gene>
    <name evidence="7" type="primary">pcm</name>
    <name evidence="8" type="ORF">RZN69_15370</name>
</gene>
<organism evidence="8 9">
    <name type="scientific">Rubellicoccus peritrichatus</name>
    <dbReference type="NCBI Taxonomy" id="3080537"/>
    <lineage>
        <taxon>Bacteria</taxon>
        <taxon>Pseudomonadati</taxon>
        <taxon>Verrucomicrobiota</taxon>
        <taxon>Opitutia</taxon>
        <taxon>Puniceicoccales</taxon>
        <taxon>Cerasicoccaceae</taxon>
        <taxon>Rubellicoccus</taxon>
    </lineage>
</organism>